<protein>
    <submittedName>
        <fullName evidence="1">Uncharacterized protein</fullName>
    </submittedName>
</protein>
<reference evidence="1 2" key="1">
    <citation type="journal article" date="2014" name="Genome Biol. Evol.">
        <title>The genome of the myxosporean Thelohanellus kitauei shows adaptations to nutrient acquisition within its fish host.</title>
        <authorList>
            <person name="Yang Y."/>
            <person name="Xiong J."/>
            <person name="Zhou Z."/>
            <person name="Huo F."/>
            <person name="Miao W."/>
            <person name="Ran C."/>
            <person name="Liu Y."/>
            <person name="Zhang J."/>
            <person name="Feng J."/>
            <person name="Wang M."/>
            <person name="Wang M."/>
            <person name="Wang L."/>
            <person name="Yao B."/>
        </authorList>
    </citation>
    <scope>NUCLEOTIDE SEQUENCE [LARGE SCALE GENOMIC DNA]</scope>
    <source>
        <strain evidence="1">Wuqing</strain>
    </source>
</reference>
<organism evidence="1 2">
    <name type="scientific">Thelohanellus kitauei</name>
    <name type="common">Myxosporean</name>
    <dbReference type="NCBI Taxonomy" id="669202"/>
    <lineage>
        <taxon>Eukaryota</taxon>
        <taxon>Metazoa</taxon>
        <taxon>Cnidaria</taxon>
        <taxon>Myxozoa</taxon>
        <taxon>Myxosporea</taxon>
        <taxon>Bivalvulida</taxon>
        <taxon>Platysporina</taxon>
        <taxon>Myxobolidae</taxon>
        <taxon>Thelohanellus</taxon>
    </lineage>
</organism>
<name>A0A0C2IXM7_THEKT</name>
<keyword evidence="2" id="KW-1185">Reference proteome</keyword>
<gene>
    <name evidence="1" type="ORF">RF11_16417</name>
</gene>
<accession>A0A0C2IXM7</accession>
<proteinExistence type="predicted"/>
<dbReference type="Proteomes" id="UP000031668">
    <property type="component" value="Unassembled WGS sequence"/>
</dbReference>
<dbReference type="AlphaFoldDB" id="A0A0C2IXM7"/>
<evidence type="ECO:0000313" key="2">
    <source>
        <dbReference type="Proteomes" id="UP000031668"/>
    </source>
</evidence>
<dbReference type="OrthoDB" id="2139606at2759"/>
<dbReference type="EMBL" id="JWZT01002176">
    <property type="protein sequence ID" value="KII70114.1"/>
    <property type="molecule type" value="Genomic_DNA"/>
</dbReference>
<comment type="caution">
    <text evidence="1">The sequence shown here is derived from an EMBL/GenBank/DDBJ whole genome shotgun (WGS) entry which is preliminary data.</text>
</comment>
<evidence type="ECO:0000313" key="1">
    <source>
        <dbReference type="EMBL" id="KII70114.1"/>
    </source>
</evidence>
<sequence length="107" mass="12953">MLITSRNLALNMYCYRVDVLNNINVARKDDVLKFGCLRNEIIVMEHEDFFIIVLEYDAQIIFYTDLKMGHLQTNDHVRQYRFSIENNYSKKWQEMKNVDVYDYRATN</sequence>